<keyword evidence="4" id="KW-1185">Reference proteome</keyword>
<dbReference type="InterPro" id="IPR000160">
    <property type="entry name" value="GGDEF_dom"/>
</dbReference>
<dbReference type="Gene3D" id="3.30.450.20">
    <property type="entry name" value="PAS domain"/>
    <property type="match status" value="2"/>
</dbReference>
<feature type="domain" description="HD-GYP" evidence="2">
    <location>
        <begin position="420"/>
        <end position="609"/>
    </location>
</feature>
<dbReference type="PANTHER" id="PTHR45228">
    <property type="entry name" value="CYCLIC DI-GMP PHOSPHODIESTERASE TM_0186-RELATED"/>
    <property type="match status" value="1"/>
</dbReference>
<dbReference type="NCBIfam" id="TIGR00254">
    <property type="entry name" value="GGDEF"/>
    <property type="match status" value="1"/>
</dbReference>
<evidence type="ECO:0000259" key="1">
    <source>
        <dbReference type="PROSITE" id="PS50887"/>
    </source>
</evidence>
<dbReference type="Pfam" id="PF13487">
    <property type="entry name" value="HD_5"/>
    <property type="match status" value="1"/>
</dbReference>
<dbReference type="InterPro" id="IPR029787">
    <property type="entry name" value="Nucleotide_cyclase"/>
</dbReference>
<dbReference type="CDD" id="cd01949">
    <property type="entry name" value="GGDEF"/>
    <property type="match status" value="1"/>
</dbReference>
<dbReference type="SMART" id="SM00267">
    <property type="entry name" value="GGDEF"/>
    <property type="match status" value="1"/>
</dbReference>
<name>A0A9W5Y7L6_9FIRM</name>
<dbReference type="InterPro" id="IPR035965">
    <property type="entry name" value="PAS-like_dom_sf"/>
</dbReference>
<sequence>MNNENINEFLSFILSRIKKLNNENSTKSSRQEKDFSYTNPVLVNMLKHMDNGIIVTNHNNHILLMNSEAKRAFNLHNGDYDIKDITSLIQQKNITSIKQTNDSEYTFTYPNNKIKTYIIKINSLPDSTLMITLKNKTDIIDLMQQLEVSQLKYNLLVNNTPDVLVQLNKKGDITYLNCGLTKDIKIDSNKYINQNIFEVLPIDFARQAKKTLTKVLSSYNPSSFKSNISIDGKDYYFIIRMYPDIDEHVMCLARDISEKKTIESKLEYLNIYDPLTELFNRAYFENKLQYYNDPAFLPMGLVICDLNSLKLVNDTLGHSFGDTIIKESAKIIKEPLSTYEEACRIGGDEFAIFFPNCSRSLLEKYKTTLLDKLNAYNLSNPRLPLSFSIGYSLKETVDTDMETIFIAADNNMYHEKLLQGIKNRNNMVQGLIKSLSTKEYKNEDAKKFLLENVLKLARAVNYPEHNIDNLKLFVSFHDLGQVSIPNNILYKTEPLTNEELEIIKRHSEVGYKISLSIPNLFHIADLILKHHEWYNGEGYPLNIKGENIPLECRIFSVVESYTAMITDKPYRKAISIEKAISELEHCAGKQFDPYIVDKFIEIIKEELDS</sequence>
<dbReference type="InterPro" id="IPR052020">
    <property type="entry name" value="Cyclic_di-GMP/3'3'-cGAMP_PDE"/>
</dbReference>
<dbReference type="SUPFAM" id="SSF55073">
    <property type="entry name" value="Nucleotide cyclase"/>
    <property type="match status" value="1"/>
</dbReference>
<dbReference type="Gene3D" id="3.30.70.270">
    <property type="match status" value="1"/>
</dbReference>
<feature type="domain" description="GGDEF" evidence="1">
    <location>
        <begin position="297"/>
        <end position="430"/>
    </location>
</feature>
<dbReference type="InterPro" id="IPR000014">
    <property type="entry name" value="PAS"/>
</dbReference>
<proteinExistence type="predicted"/>
<comment type="caution">
    <text evidence="3">The sequence shown here is derived from an EMBL/GenBank/DDBJ whole genome shotgun (WGS) entry which is preliminary data.</text>
</comment>
<dbReference type="SUPFAM" id="SSF55785">
    <property type="entry name" value="PYP-like sensor domain (PAS domain)"/>
    <property type="match status" value="1"/>
</dbReference>
<dbReference type="InterPro" id="IPR043128">
    <property type="entry name" value="Rev_trsase/Diguanyl_cyclase"/>
</dbReference>
<dbReference type="Pfam" id="PF00990">
    <property type="entry name" value="GGDEF"/>
    <property type="match status" value="1"/>
</dbReference>
<dbReference type="PROSITE" id="PS50887">
    <property type="entry name" value="GGDEF"/>
    <property type="match status" value="1"/>
</dbReference>
<evidence type="ECO:0000313" key="4">
    <source>
        <dbReference type="Proteomes" id="UP001144256"/>
    </source>
</evidence>
<dbReference type="Gene3D" id="1.10.3210.10">
    <property type="entry name" value="Hypothetical protein af1432"/>
    <property type="match status" value="1"/>
</dbReference>
<evidence type="ECO:0000313" key="3">
    <source>
        <dbReference type="EMBL" id="GKX28372.1"/>
    </source>
</evidence>
<gene>
    <name evidence="3" type="ORF">SH1V18_08520</name>
</gene>
<dbReference type="CDD" id="cd00077">
    <property type="entry name" value="HDc"/>
    <property type="match status" value="1"/>
</dbReference>
<accession>A0A9W5Y7L6</accession>
<evidence type="ECO:0000259" key="2">
    <source>
        <dbReference type="PROSITE" id="PS51832"/>
    </source>
</evidence>
<dbReference type="InterPro" id="IPR003607">
    <property type="entry name" value="HD/PDEase_dom"/>
</dbReference>
<dbReference type="SMART" id="SM00091">
    <property type="entry name" value="PAS"/>
    <property type="match status" value="2"/>
</dbReference>
<dbReference type="SUPFAM" id="SSF109604">
    <property type="entry name" value="HD-domain/PDEase-like"/>
    <property type="match status" value="1"/>
</dbReference>
<dbReference type="PROSITE" id="PS51832">
    <property type="entry name" value="HD_GYP"/>
    <property type="match status" value="1"/>
</dbReference>
<organism evidence="3 4">
    <name type="scientific">Vallitalea longa</name>
    <dbReference type="NCBI Taxonomy" id="2936439"/>
    <lineage>
        <taxon>Bacteria</taxon>
        <taxon>Bacillati</taxon>
        <taxon>Bacillota</taxon>
        <taxon>Clostridia</taxon>
        <taxon>Lachnospirales</taxon>
        <taxon>Vallitaleaceae</taxon>
        <taxon>Vallitalea</taxon>
    </lineage>
</organism>
<evidence type="ECO:0008006" key="5">
    <source>
        <dbReference type="Google" id="ProtNLM"/>
    </source>
</evidence>
<dbReference type="InterPro" id="IPR013656">
    <property type="entry name" value="PAS_4"/>
</dbReference>
<protein>
    <recommendedName>
        <fullName evidence="5">Diguanylate cyclase</fullName>
    </recommendedName>
</protein>
<reference evidence="3" key="1">
    <citation type="submission" date="2022-06" db="EMBL/GenBank/DDBJ databases">
        <title>Vallitalea longa sp. nov., an anaerobic bacterium isolated from marine sediment.</title>
        <authorList>
            <person name="Hirano S."/>
            <person name="Terahara T."/>
            <person name="Mori K."/>
            <person name="Hamada M."/>
            <person name="Matsumoto R."/>
            <person name="Kobayashi T."/>
        </authorList>
    </citation>
    <scope>NUCLEOTIDE SEQUENCE</scope>
    <source>
        <strain evidence="3">SH18-1</strain>
    </source>
</reference>
<dbReference type="Proteomes" id="UP001144256">
    <property type="component" value="Unassembled WGS sequence"/>
</dbReference>
<dbReference type="Pfam" id="PF08448">
    <property type="entry name" value="PAS_4"/>
    <property type="match status" value="1"/>
</dbReference>
<dbReference type="EMBL" id="BRLB01000001">
    <property type="protein sequence ID" value="GKX28372.1"/>
    <property type="molecule type" value="Genomic_DNA"/>
</dbReference>
<dbReference type="PANTHER" id="PTHR45228:SF1">
    <property type="entry name" value="CYCLIC DI-GMP PHOSPHODIESTERASE TM_0186"/>
    <property type="match status" value="1"/>
</dbReference>
<dbReference type="RefSeq" id="WP_281812566.1">
    <property type="nucleotide sequence ID" value="NZ_BRLB01000001.1"/>
</dbReference>
<dbReference type="AlphaFoldDB" id="A0A9W5Y7L6"/>
<dbReference type="InterPro" id="IPR037522">
    <property type="entry name" value="HD_GYP_dom"/>
</dbReference>